<dbReference type="PROSITE" id="PS51318">
    <property type="entry name" value="TAT"/>
    <property type="match status" value="1"/>
</dbReference>
<dbReference type="SUPFAM" id="SSF53807">
    <property type="entry name" value="Helical backbone' metal receptor"/>
    <property type="match status" value="1"/>
</dbReference>
<keyword evidence="6" id="KW-1185">Reference proteome</keyword>
<dbReference type="InterPro" id="IPR006311">
    <property type="entry name" value="TAT_signal"/>
</dbReference>
<dbReference type="AlphaFoldDB" id="A0A1H6FJS9"/>
<comment type="similarity">
    <text evidence="1">Belongs to the bacterial solute-binding protein 9 family.</text>
</comment>
<evidence type="ECO:0000313" key="5">
    <source>
        <dbReference type="EMBL" id="SEH11096.1"/>
    </source>
</evidence>
<dbReference type="GO" id="GO:0046872">
    <property type="term" value="F:metal ion binding"/>
    <property type="evidence" value="ECO:0007669"/>
    <property type="project" value="InterPro"/>
</dbReference>
<proteinExistence type="inferred from homology"/>
<name>A0A1H6FJS9_9EURY</name>
<dbReference type="PANTHER" id="PTHR42953:SF3">
    <property type="entry name" value="HIGH-AFFINITY ZINC UPTAKE SYSTEM PROTEIN ZNUA"/>
    <property type="match status" value="1"/>
</dbReference>
<dbReference type="Proteomes" id="UP000199112">
    <property type="component" value="Unassembled WGS sequence"/>
</dbReference>
<dbReference type="PROSITE" id="PS51257">
    <property type="entry name" value="PROKAR_LIPOPROTEIN"/>
    <property type="match status" value="1"/>
</dbReference>
<keyword evidence="2" id="KW-0813">Transport</keyword>
<gene>
    <name evidence="5" type="ORF">SAMN04487967_0193</name>
</gene>
<dbReference type="EMBL" id="FNWL01000001">
    <property type="protein sequence ID" value="SEH11096.1"/>
    <property type="molecule type" value="Genomic_DNA"/>
</dbReference>
<evidence type="ECO:0000313" key="6">
    <source>
        <dbReference type="Proteomes" id="UP000199112"/>
    </source>
</evidence>
<evidence type="ECO:0000256" key="4">
    <source>
        <dbReference type="SAM" id="MobiDB-lite"/>
    </source>
</evidence>
<organism evidence="5 6">
    <name type="scientific">Natronorubrum sediminis</name>
    <dbReference type="NCBI Taxonomy" id="640943"/>
    <lineage>
        <taxon>Archaea</taxon>
        <taxon>Methanobacteriati</taxon>
        <taxon>Methanobacteriota</taxon>
        <taxon>Stenosarchaea group</taxon>
        <taxon>Halobacteria</taxon>
        <taxon>Halobacteriales</taxon>
        <taxon>Natrialbaceae</taxon>
        <taxon>Natronorubrum</taxon>
    </lineage>
</organism>
<protein>
    <submittedName>
        <fullName evidence="5">Zinc transport system substrate-binding protein</fullName>
    </submittedName>
</protein>
<dbReference type="GO" id="GO:0030001">
    <property type="term" value="P:metal ion transport"/>
    <property type="evidence" value="ECO:0007669"/>
    <property type="project" value="InterPro"/>
</dbReference>
<evidence type="ECO:0000256" key="1">
    <source>
        <dbReference type="ARBA" id="ARBA00011028"/>
    </source>
</evidence>
<keyword evidence="3" id="KW-0732">Signal</keyword>
<dbReference type="InterPro" id="IPR050492">
    <property type="entry name" value="Bact_metal-bind_prot9"/>
</dbReference>
<dbReference type="Pfam" id="PF01297">
    <property type="entry name" value="ZnuA"/>
    <property type="match status" value="1"/>
</dbReference>
<evidence type="ECO:0000256" key="2">
    <source>
        <dbReference type="ARBA" id="ARBA00022448"/>
    </source>
</evidence>
<reference evidence="6" key="1">
    <citation type="submission" date="2016-10" db="EMBL/GenBank/DDBJ databases">
        <authorList>
            <person name="Varghese N."/>
            <person name="Submissions S."/>
        </authorList>
    </citation>
    <scope>NUCLEOTIDE SEQUENCE [LARGE SCALE GENOMIC DNA]</scope>
    <source>
        <strain evidence="6">CGMCC 1.8981</strain>
    </source>
</reference>
<dbReference type="PANTHER" id="PTHR42953">
    <property type="entry name" value="HIGH-AFFINITY ZINC UPTAKE SYSTEM PROTEIN ZNUA-RELATED"/>
    <property type="match status" value="1"/>
</dbReference>
<dbReference type="RefSeq" id="WP_090503780.1">
    <property type="nucleotide sequence ID" value="NZ_FNWL01000001.1"/>
</dbReference>
<accession>A0A1H6FJS9</accession>
<dbReference type="InterPro" id="IPR006127">
    <property type="entry name" value="ZnuA-like"/>
</dbReference>
<evidence type="ECO:0000256" key="3">
    <source>
        <dbReference type="ARBA" id="ARBA00022729"/>
    </source>
</evidence>
<feature type="region of interest" description="Disordered" evidence="4">
    <location>
        <begin position="409"/>
        <end position="428"/>
    </location>
</feature>
<dbReference type="OrthoDB" id="50488at2157"/>
<sequence>MERTRRSVLQAGAGALAFGTLAGCLSDPASSEADGGYASFFALWDMASEIGGDELEFENAVPTGEMGHGYEPSSDLQRNIADSDVFVYFETDEFGWVEEYVVDFERDYDHLTLIDAMDGLEDAFLEMDSDTAADQEPDDFDDDPESISVVGFELFERRSGEELAWWHNDHWHGGLPDVAVDETLEVEAVVEDSEGRILPIGSNESFQLEATTADDSEGETVEIDSQGDHVIFSGLEENTSRVVFELVADGEVVFDTSNDNARLEVVDEVEESDVPEMYDPHVWVDPVLVRDIVGTIRDGLIEADPDNEDVYEENAAAYIERIDDIHDQLQDLFAETDRDIAVLAGHDAFQYLEVRYDIELHTPVGISPDDDVSPNDISDTIEIIEENDIDTILYDPFDDMSNVVNEALEETDADETAPLSPLEGTTEEWEDDGYGWVEQMEEVNIPALRAAFGAE</sequence>
<dbReference type="Gene3D" id="3.40.50.1980">
    <property type="entry name" value="Nitrogenase molybdenum iron protein domain"/>
    <property type="match status" value="3"/>
</dbReference>